<evidence type="ECO:0000313" key="2">
    <source>
        <dbReference type="EMBL" id="KAL0477489.1"/>
    </source>
</evidence>
<name>A0AAW2YKE7_9EUKA</name>
<sequence>MPYNSYHYEDSDIIHYSLPSRELEAPVRNKILSLCRQFREDPNLDELTYTFPPLFNDCRQYIHKVCSYFKIKTKSGASIKFDKNECFAGLESSEKTTLKETTVRLNHKSRLVLSKKNISNALQFDGSKKLKKSLHHKQKLNIPSHVEFVAPSARKEEQCKPAQATKETKDDDHCNFIKDSSIGARILNMMKEMGYQDGKGLGKKKQGILNPIPIVQNFSFVKQTPPPIKPNPKMMVLYDDD</sequence>
<comment type="caution">
    <text evidence="2">The sequence shown here is derived from an EMBL/GenBank/DDBJ whole genome shotgun (WGS) entry which is preliminary data.</text>
</comment>
<dbReference type="SMART" id="SM00443">
    <property type="entry name" value="G_patch"/>
    <property type="match status" value="1"/>
</dbReference>
<feature type="domain" description="G-patch" evidence="1">
    <location>
        <begin position="189"/>
        <end position="212"/>
    </location>
</feature>
<organism evidence="2 3">
    <name type="scientific">Acrasis kona</name>
    <dbReference type="NCBI Taxonomy" id="1008807"/>
    <lineage>
        <taxon>Eukaryota</taxon>
        <taxon>Discoba</taxon>
        <taxon>Heterolobosea</taxon>
        <taxon>Tetramitia</taxon>
        <taxon>Eutetramitia</taxon>
        <taxon>Acrasidae</taxon>
        <taxon>Acrasis</taxon>
    </lineage>
</organism>
<dbReference type="EMBL" id="JAOPGA020000190">
    <property type="protein sequence ID" value="KAL0477489.1"/>
    <property type="molecule type" value="Genomic_DNA"/>
</dbReference>
<accession>A0AAW2YKE7</accession>
<dbReference type="PROSITE" id="PS50174">
    <property type="entry name" value="G_PATCH"/>
    <property type="match status" value="1"/>
</dbReference>
<proteinExistence type="predicted"/>
<dbReference type="GO" id="GO:0003676">
    <property type="term" value="F:nucleic acid binding"/>
    <property type="evidence" value="ECO:0007669"/>
    <property type="project" value="InterPro"/>
</dbReference>
<evidence type="ECO:0000259" key="1">
    <source>
        <dbReference type="PROSITE" id="PS50174"/>
    </source>
</evidence>
<gene>
    <name evidence="2" type="ORF">AKO1_008262</name>
</gene>
<reference evidence="2 3" key="1">
    <citation type="submission" date="2024-03" db="EMBL/GenBank/DDBJ databases">
        <title>The Acrasis kona genome and developmental transcriptomes reveal deep origins of eukaryotic multicellular pathways.</title>
        <authorList>
            <person name="Sheikh S."/>
            <person name="Fu C.-J."/>
            <person name="Brown M.W."/>
            <person name="Baldauf S.L."/>
        </authorList>
    </citation>
    <scope>NUCLEOTIDE SEQUENCE [LARGE SCALE GENOMIC DNA]</scope>
    <source>
        <strain evidence="2 3">ATCC MYA-3509</strain>
    </source>
</reference>
<dbReference type="Proteomes" id="UP001431209">
    <property type="component" value="Unassembled WGS sequence"/>
</dbReference>
<evidence type="ECO:0000313" key="3">
    <source>
        <dbReference type="Proteomes" id="UP001431209"/>
    </source>
</evidence>
<protein>
    <recommendedName>
        <fullName evidence="1">G-patch domain-containing protein</fullName>
    </recommendedName>
</protein>
<dbReference type="CDD" id="cd02325">
    <property type="entry name" value="R3H"/>
    <property type="match status" value="1"/>
</dbReference>
<keyword evidence="3" id="KW-1185">Reference proteome</keyword>
<dbReference type="AlphaFoldDB" id="A0AAW2YKE7"/>
<dbReference type="Pfam" id="PF01585">
    <property type="entry name" value="G-patch"/>
    <property type="match status" value="1"/>
</dbReference>
<dbReference type="InterPro" id="IPR000467">
    <property type="entry name" value="G_patch_dom"/>
</dbReference>
<feature type="non-terminal residue" evidence="2">
    <location>
        <position position="241"/>
    </location>
</feature>